<dbReference type="PANTHER" id="PTHR33418:SF1">
    <property type="entry name" value="HELICASE-ASSOCIATED DOMAIN-CONTAINING PROTEIN"/>
    <property type="match status" value="1"/>
</dbReference>
<dbReference type="Gene3D" id="6.10.140.530">
    <property type="match status" value="1"/>
</dbReference>
<dbReference type="Pfam" id="PF03457">
    <property type="entry name" value="HA"/>
    <property type="match status" value="2"/>
</dbReference>
<sequence length="722" mass="81786">MAAAAAATTPSSSSKASRGKAAAKKQKTTPAASRTAPAGAKKRKRSSTTPENIRAEEGGGEEKGEDAEGGFTPVYQSLLPGVDPQKKRSRVSDGRGRPRKGETEPSPQWNEMYERLCAVHKATGSVVIDRKDEGNADVRKWFVVQRYQIKENLNKWARKRMDPPPILAEKVKRLEDLGVVLQGEAGGVPRGCQPKEEWLVMLERLRLFKEGAGSFEIPRGDGPYADLRKWLGRALSDLRSGWTPEGNFIERSTGNPSRAMAEKARRLEAIGYDLSILGEKGKLGASAATTPNQGWLDMLERLRLYKESNGSCDIIAEDEANADLRKWTQRTVAELRRGRRPEGDFVDPRTGKPSELAGIKAKMIEGLGFDLSVKGRKFAKELSSEWLQMYERLKAHKEMTGSLRISVDGKDEERTKLRSWWYAQQSKIRSEIKKLEDEHEESGDTAAAGEKKEAKLHPIVEEKARLLEVLDPNVRGGGAQVSVNHPSRFDEMLEHFRLYKIEHGRDVPFSSNKEGVSDLCKWCKRLREEYDKLKEGNESSMLTAFNMQRLTEAGFNFNHKNKPRVSFEDRLAQLRAFKAEHGHLYVPSRHSVLGEFVRQKRKEYNKFVEGVGTSKIIERQIQDLVALEFVFDAGRKYTPPTEPNKPWEERYKELVEYKALHGHCAVPKSYPGLGQWVKQQRYHYNAFKKGKANRMTPERCIRLTDIGFIWDASGKQPDNFYP</sequence>
<evidence type="ECO:0000256" key="1">
    <source>
        <dbReference type="SAM" id="MobiDB-lite"/>
    </source>
</evidence>
<protein>
    <recommendedName>
        <fullName evidence="2">Helicase-associated domain-containing protein</fullName>
    </recommendedName>
</protein>
<feature type="region of interest" description="Disordered" evidence="1">
    <location>
        <begin position="1"/>
        <end position="109"/>
    </location>
</feature>
<dbReference type="AlphaFoldDB" id="A0A7S4ITI3"/>
<dbReference type="InterPro" id="IPR005114">
    <property type="entry name" value="Helicase_assoc"/>
</dbReference>
<feature type="compositionally biased region" description="Basic and acidic residues" evidence="1">
    <location>
        <begin position="53"/>
        <end position="62"/>
    </location>
</feature>
<gene>
    <name evidence="3" type="ORF">OAUR00152_LOCUS15029</name>
</gene>
<organism evidence="3">
    <name type="scientific">Odontella aurita</name>
    <dbReference type="NCBI Taxonomy" id="265563"/>
    <lineage>
        <taxon>Eukaryota</taxon>
        <taxon>Sar</taxon>
        <taxon>Stramenopiles</taxon>
        <taxon>Ochrophyta</taxon>
        <taxon>Bacillariophyta</taxon>
        <taxon>Mediophyceae</taxon>
        <taxon>Biddulphiophycidae</taxon>
        <taxon>Eupodiscales</taxon>
        <taxon>Odontellaceae</taxon>
        <taxon>Odontella</taxon>
    </lineage>
</organism>
<feature type="compositionally biased region" description="Basic residues" evidence="1">
    <location>
        <begin position="17"/>
        <end position="27"/>
    </location>
</feature>
<feature type="domain" description="Helicase-associated" evidence="2">
    <location>
        <begin position="645"/>
        <end position="708"/>
    </location>
</feature>
<reference evidence="3" key="1">
    <citation type="submission" date="2021-01" db="EMBL/GenBank/DDBJ databases">
        <authorList>
            <person name="Corre E."/>
            <person name="Pelletier E."/>
            <person name="Niang G."/>
            <person name="Scheremetjew M."/>
            <person name="Finn R."/>
            <person name="Kale V."/>
            <person name="Holt S."/>
            <person name="Cochrane G."/>
            <person name="Meng A."/>
            <person name="Brown T."/>
            <person name="Cohen L."/>
        </authorList>
    </citation>
    <scope>NUCLEOTIDE SEQUENCE</scope>
    <source>
        <strain evidence="3">Isolate 1302-5</strain>
    </source>
</reference>
<feature type="compositionally biased region" description="Low complexity" evidence="1">
    <location>
        <begin position="1"/>
        <end position="16"/>
    </location>
</feature>
<proteinExistence type="predicted"/>
<feature type="domain" description="Helicase-associated" evidence="2">
    <location>
        <begin position="565"/>
        <end position="629"/>
    </location>
</feature>
<evidence type="ECO:0000313" key="3">
    <source>
        <dbReference type="EMBL" id="CAE2238941.1"/>
    </source>
</evidence>
<accession>A0A7S4ITI3</accession>
<dbReference type="PANTHER" id="PTHR33418">
    <property type="entry name" value="HELICASE-ASSOCIATED"/>
    <property type="match status" value="1"/>
</dbReference>
<dbReference type="EMBL" id="HBKQ01022131">
    <property type="protein sequence ID" value="CAE2238941.1"/>
    <property type="molecule type" value="Transcribed_RNA"/>
</dbReference>
<feature type="compositionally biased region" description="Basic and acidic residues" evidence="1">
    <location>
        <begin position="84"/>
        <end position="103"/>
    </location>
</feature>
<name>A0A7S4ITI3_9STRA</name>
<evidence type="ECO:0000259" key="2">
    <source>
        <dbReference type="Pfam" id="PF03457"/>
    </source>
</evidence>